<organism evidence="8 9">
    <name type="scientific">Kitasatospora arboriphila</name>
    <dbReference type="NCBI Taxonomy" id="258052"/>
    <lineage>
        <taxon>Bacteria</taxon>
        <taxon>Bacillati</taxon>
        <taxon>Actinomycetota</taxon>
        <taxon>Actinomycetes</taxon>
        <taxon>Kitasatosporales</taxon>
        <taxon>Streptomycetaceae</taxon>
        <taxon>Kitasatospora</taxon>
    </lineage>
</organism>
<dbReference type="InterPro" id="IPR037185">
    <property type="entry name" value="EmrE-like"/>
</dbReference>
<reference evidence="9" key="1">
    <citation type="journal article" date="2019" name="Int. J. Syst. Evol. Microbiol.">
        <title>The Global Catalogue of Microorganisms (GCM) 10K type strain sequencing project: providing services to taxonomists for standard genome sequencing and annotation.</title>
        <authorList>
            <consortium name="The Broad Institute Genomics Platform"/>
            <consortium name="The Broad Institute Genome Sequencing Center for Infectious Disease"/>
            <person name="Wu L."/>
            <person name="Ma J."/>
        </authorList>
    </citation>
    <scope>NUCLEOTIDE SEQUENCE [LARGE SCALE GENOMIC DNA]</scope>
    <source>
        <strain evidence="9">JCM 13002</strain>
    </source>
</reference>
<dbReference type="Pfam" id="PF00892">
    <property type="entry name" value="EamA"/>
    <property type="match status" value="2"/>
</dbReference>
<feature type="transmembrane region" description="Helical" evidence="6">
    <location>
        <begin position="223"/>
        <end position="242"/>
    </location>
</feature>
<keyword evidence="4 6" id="KW-1133">Transmembrane helix</keyword>
<comment type="caution">
    <text evidence="8">The sequence shown here is derived from an EMBL/GenBank/DDBJ whole genome shotgun (WGS) entry which is preliminary data.</text>
</comment>
<evidence type="ECO:0000256" key="1">
    <source>
        <dbReference type="ARBA" id="ARBA00004141"/>
    </source>
</evidence>
<dbReference type="RefSeq" id="WP_344623656.1">
    <property type="nucleotide sequence ID" value="NZ_BAAALD010000019.1"/>
</dbReference>
<proteinExistence type="inferred from homology"/>
<evidence type="ECO:0000256" key="5">
    <source>
        <dbReference type="ARBA" id="ARBA00023136"/>
    </source>
</evidence>
<comment type="subcellular location">
    <subcellularLocation>
        <location evidence="1">Membrane</location>
        <topology evidence="1">Multi-pass membrane protein</topology>
    </subcellularLocation>
</comment>
<evidence type="ECO:0000259" key="7">
    <source>
        <dbReference type="Pfam" id="PF00892"/>
    </source>
</evidence>
<dbReference type="SUPFAM" id="SSF103481">
    <property type="entry name" value="Multidrug resistance efflux transporter EmrE"/>
    <property type="match status" value="2"/>
</dbReference>
<evidence type="ECO:0000313" key="8">
    <source>
        <dbReference type="EMBL" id="GAA1081424.1"/>
    </source>
</evidence>
<evidence type="ECO:0000256" key="3">
    <source>
        <dbReference type="ARBA" id="ARBA00022692"/>
    </source>
</evidence>
<dbReference type="InterPro" id="IPR050638">
    <property type="entry name" value="AA-Vitamin_Transporters"/>
</dbReference>
<feature type="transmembrane region" description="Helical" evidence="6">
    <location>
        <begin position="104"/>
        <end position="123"/>
    </location>
</feature>
<name>A0ABP4DZ84_9ACTN</name>
<keyword evidence="3 6" id="KW-0812">Transmembrane</keyword>
<feature type="transmembrane region" description="Helical" evidence="6">
    <location>
        <begin position="161"/>
        <end position="177"/>
    </location>
</feature>
<protein>
    <submittedName>
        <fullName evidence="8">DMT family transporter</fullName>
    </submittedName>
</protein>
<feature type="transmembrane region" description="Helical" evidence="6">
    <location>
        <begin position="189"/>
        <end position="211"/>
    </location>
</feature>
<evidence type="ECO:0000256" key="6">
    <source>
        <dbReference type="SAM" id="Phobius"/>
    </source>
</evidence>
<dbReference type="PANTHER" id="PTHR32322:SF2">
    <property type="entry name" value="EAMA DOMAIN-CONTAINING PROTEIN"/>
    <property type="match status" value="1"/>
</dbReference>
<comment type="similarity">
    <text evidence="2">Belongs to the EamA transporter family.</text>
</comment>
<dbReference type="EMBL" id="BAAALD010000019">
    <property type="protein sequence ID" value="GAA1081424.1"/>
    <property type="molecule type" value="Genomic_DNA"/>
</dbReference>
<evidence type="ECO:0000256" key="2">
    <source>
        <dbReference type="ARBA" id="ARBA00007362"/>
    </source>
</evidence>
<dbReference type="PANTHER" id="PTHR32322">
    <property type="entry name" value="INNER MEMBRANE TRANSPORTER"/>
    <property type="match status" value="1"/>
</dbReference>
<feature type="transmembrane region" description="Helical" evidence="6">
    <location>
        <begin position="132"/>
        <end position="149"/>
    </location>
</feature>
<evidence type="ECO:0000256" key="4">
    <source>
        <dbReference type="ARBA" id="ARBA00022989"/>
    </source>
</evidence>
<evidence type="ECO:0000313" key="9">
    <source>
        <dbReference type="Proteomes" id="UP001499987"/>
    </source>
</evidence>
<dbReference type="Proteomes" id="UP001499987">
    <property type="component" value="Unassembled WGS sequence"/>
</dbReference>
<dbReference type="InterPro" id="IPR000620">
    <property type="entry name" value="EamA_dom"/>
</dbReference>
<feature type="transmembrane region" description="Helical" evidence="6">
    <location>
        <begin position="48"/>
        <end position="66"/>
    </location>
</feature>
<keyword evidence="5 6" id="KW-0472">Membrane</keyword>
<gene>
    <name evidence="8" type="ORF">GCM10009663_25320</name>
</gene>
<feature type="domain" description="EamA" evidence="7">
    <location>
        <begin position="17"/>
        <end position="145"/>
    </location>
</feature>
<feature type="domain" description="EamA" evidence="7">
    <location>
        <begin position="160"/>
        <end position="289"/>
    </location>
</feature>
<feature type="transmembrane region" description="Helical" evidence="6">
    <location>
        <begin position="78"/>
        <end position="98"/>
    </location>
</feature>
<accession>A0ABP4DZ84</accession>
<sequence length="297" mass="29529">MTAHDSAIASRPVAVGGTALAALGVLAFSFSFPATAWALTGFGPWTAAGLRGVLAAAVAGAGLLAARVPLPDRAHWPGLAAVAVGCVLGFPLLTTLALQTSSTAHSAVVIGLLPLATAVVAALRSGGRPSRGFWWAALAGATVVLGFTVQQSRGALSRADLLLVAALAVCAAGYAEGGRLARSMPGWQVIAWAVVAALPASALAAGLALAAEPVHAGPRALAGLAYTAAVSQFGGFVLWYRGMAAIGVPKASQLQLAQPLLTLGWAVLVLGERFSPAAPVAALLVLGCIAATQRARG</sequence>
<keyword evidence="9" id="KW-1185">Reference proteome</keyword>